<name>A0A212EVQ9_DANPL</name>
<protein>
    <submittedName>
        <fullName evidence="2">Uncharacterized protein</fullName>
    </submittedName>
</protein>
<evidence type="ECO:0000313" key="2">
    <source>
        <dbReference type="EMBL" id="OWR45547.1"/>
    </source>
</evidence>
<comment type="caution">
    <text evidence="2">The sequence shown here is derived from an EMBL/GenBank/DDBJ whole genome shotgun (WGS) entry which is preliminary data.</text>
</comment>
<dbReference type="InParanoid" id="A0A212EVQ9"/>
<reference evidence="2 3" key="1">
    <citation type="journal article" date="2011" name="Cell">
        <title>The monarch butterfly genome yields insights into long-distance migration.</title>
        <authorList>
            <person name="Zhan S."/>
            <person name="Merlin C."/>
            <person name="Boore J.L."/>
            <person name="Reppert S.M."/>
        </authorList>
    </citation>
    <scope>NUCLEOTIDE SEQUENCE [LARGE SCALE GENOMIC DNA]</scope>
    <source>
        <strain evidence="2">F-2</strain>
    </source>
</reference>
<dbReference type="KEGG" id="dpl:KGM_201730"/>
<sequence>MVVVSPVLSPQSRTRESLLATSRLKNGRTLLDNVLTPLRREPYVYTIEESPGLIPVWSGHVVLEIVDITCIANNAIYQRIADPPFRQDGATGPARLRARRSQAGCRPGGNGTQESG</sequence>
<evidence type="ECO:0000256" key="1">
    <source>
        <dbReference type="SAM" id="MobiDB-lite"/>
    </source>
</evidence>
<dbReference type="AlphaFoldDB" id="A0A212EVQ9"/>
<feature type="region of interest" description="Disordered" evidence="1">
    <location>
        <begin position="83"/>
        <end position="116"/>
    </location>
</feature>
<proteinExistence type="predicted"/>
<feature type="compositionally biased region" description="Gly residues" evidence="1">
    <location>
        <begin position="106"/>
        <end position="116"/>
    </location>
</feature>
<dbReference type="EMBL" id="AGBW02012166">
    <property type="protein sequence ID" value="OWR45547.1"/>
    <property type="molecule type" value="Genomic_DNA"/>
</dbReference>
<gene>
    <name evidence="2" type="ORF">KGM_201730</name>
</gene>
<organism evidence="2 3">
    <name type="scientific">Danaus plexippus plexippus</name>
    <dbReference type="NCBI Taxonomy" id="278856"/>
    <lineage>
        <taxon>Eukaryota</taxon>
        <taxon>Metazoa</taxon>
        <taxon>Ecdysozoa</taxon>
        <taxon>Arthropoda</taxon>
        <taxon>Hexapoda</taxon>
        <taxon>Insecta</taxon>
        <taxon>Pterygota</taxon>
        <taxon>Neoptera</taxon>
        <taxon>Endopterygota</taxon>
        <taxon>Lepidoptera</taxon>
        <taxon>Glossata</taxon>
        <taxon>Ditrysia</taxon>
        <taxon>Papilionoidea</taxon>
        <taxon>Nymphalidae</taxon>
        <taxon>Danainae</taxon>
        <taxon>Danaini</taxon>
        <taxon>Danaina</taxon>
        <taxon>Danaus</taxon>
        <taxon>Danaus</taxon>
    </lineage>
</organism>
<keyword evidence="3" id="KW-1185">Reference proteome</keyword>
<accession>A0A212EVQ9</accession>
<dbReference type="Proteomes" id="UP000007151">
    <property type="component" value="Unassembled WGS sequence"/>
</dbReference>
<evidence type="ECO:0000313" key="3">
    <source>
        <dbReference type="Proteomes" id="UP000007151"/>
    </source>
</evidence>